<dbReference type="PANTHER" id="PTHR15052">
    <property type="entry name" value="RNA POLYMERASE III TRANSCRIPTION INITIATION FACTOR COMPLEX SUBUNIT"/>
    <property type="match status" value="1"/>
</dbReference>
<dbReference type="Proteomes" id="UP001565368">
    <property type="component" value="Unassembled WGS sequence"/>
</dbReference>
<dbReference type="SMART" id="SM00320">
    <property type="entry name" value="WD40"/>
    <property type="match status" value="2"/>
</dbReference>
<feature type="compositionally biased region" description="Acidic residues" evidence="4">
    <location>
        <begin position="56"/>
        <end position="66"/>
    </location>
</feature>
<name>A0ABR3Q5N3_9TREE</name>
<feature type="region of interest" description="Disordered" evidence="4">
    <location>
        <begin position="1"/>
        <end position="141"/>
    </location>
</feature>
<feature type="compositionally biased region" description="Basic and acidic residues" evidence="4">
    <location>
        <begin position="116"/>
        <end position="132"/>
    </location>
</feature>
<comment type="subcellular location">
    <subcellularLocation>
        <location evidence="1">Nucleus</location>
    </subcellularLocation>
</comment>
<evidence type="ECO:0000313" key="5">
    <source>
        <dbReference type="EMBL" id="KAL1409971.1"/>
    </source>
</evidence>
<accession>A0ABR3Q5N3</accession>
<dbReference type="InterPro" id="IPR001680">
    <property type="entry name" value="WD40_rpt"/>
</dbReference>
<proteinExistence type="predicted"/>
<evidence type="ECO:0000256" key="4">
    <source>
        <dbReference type="SAM" id="MobiDB-lite"/>
    </source>
</evidence>
<gene>
    <name evidence="5" type="ORF">Q8F55_003970</name>
</gene>
<dbReference type="Gene3D" id="2.130.10.10">
    <property type="entry name" value="YVTN repeat-like/Quinoprotein amine dehydrogenase"/>
    <property type="match status" value="1"/>
</dbReference>
<feature type="region of interest" description="Disordered" evidence="4">
    <location>
        <begin position="729"/>
        <end position="753"/>
    </location>
</feature>
<dbReference type="InterPro" id="IPR052416">
    <property type="entry name" value="GTF3C_component"/>
</dbReference>
<dbReference type="InterPro" id="IPR036322">
    <property type="entry name" value="WD40_repeat_dom_sf"/>
</dbReference>
<dbReference type="PANTHER" id="PTHR15052:SF2">
    <property type="entry name" value="GENERAL TRANSCRIPTION FACTOR 3C POLYPEPTIDE 2"/>
    <property type="match status" value="1"/>
</dbReference>
<dbReference type="EMBL" id="JBBXJM010000003">
    <property type="protein sequence ID" value="KAL1409971.1"/>
    <property type="molecule type" value="Genomic_DNA"/>
</dbReference>
<evidence type="ECO:0000256" key="1">
    <source>
        <dbReference type="ARBA" id="ARBA00004123"/>
    </source>
</evidence>
<evidence type="ECO:0000256" key="3">
    <source>
        <dbReference type="ARBA" id="ARBA00023242"/>
    </source>
</evidence>
<dbReference type="GeneID" id="95985013"/>
<sequence>MVSLRTRGARVSYTTVADGLQELGEDDAAPPGSPLSSGGSSAFEPGSGERDRDGADELEIELDDLEPEVKREPRTPGRKPRGGKAPAAKRSTPAPKRSTPAPKRATPATTPAPADTPKRRGGPEAKRGDVTKVDLGTGTRSTEKAFVRSSLNAYPTAYRNLLRDSSQALARGTGGRVSQVADRAARSARHVTTFPPGPMVPFSTRLLASPRARARAQLVVEDTEGSVAEQLEHRRTVARETAKEVGVQVPWAAWRGEGWWPELFGGKGKAKAVDGLPEGWRLREEVNFGLPRAAVGPVSESDGRRYAAACDPVTLHFGPVGAQRRAVMVQFDAERIESPIDISSGFIFSAGGPVWGLDWCPYPERLCGAPGSNYAQYIAVGTLSPGFEPCIGERVAPDTPGSIQIWSIVEPDAGAAELPQGRAACEIVLCIDGGPVTELKWMPVGGWDELEAGEGLPKLGVIAASQAGGAVSLYAVPSSLALRAVSGQKDGPIYVSAKPLVRLDIPEATAMSIDWMSGSRLAVGLSNGHIAVFDALEFGPDGSGRYVHDPLPSVYAYVALSAIRSIAVARCAPGDSDGAPDYGGDAPYIFFASYDGSSGMIDVRDPGVTIDHNRARLPCMAVAWSPQVATPVYADIDYLVVLAQMRTALGPATYYIAPHRGPIWSIGTSDYHTMVASGSSDGAVNVTTTSTGFWRRKQAGMNFQIMYELDYDEHTGEYRMSEGFMPETMGLEDANSKNKKNQQFRPSKADAEAPTDGEVGYVKVAMWPKQVGIHRVTWQSGGGIGRAGWLASAGYSGIVRVESVRGRYMFGDSP</sequence>
<keyword evidence="3" id="KW-0539">Nucleus</keyword>
<dbReference type="InterPro" id="IPR015943">
    <property type="entry name" value="WD40/YVTN_repeat-like_dom_sf"/>
</dbReference>
<dbReference type="RefSeq" id="XP_069209915.1">
    <property type="nucleotide sequence ID" value="XM_069352497.1"/>
</dbReference>
<keyword evidence="2" id="KW-0804">Transcription</keyword>
<organism evidence="5 6">
    <name type="scientific">Vanrija albida</name>
    <dbReference type="NCBI Taxonomy" id="181172"/>
    <lineage>
        <taxon>Eukaryota</taxon>
        <taxon>Fungi</taxon>
        <taxon>Dikarya</taxon>
        <taxon>Basidiomycota</taxon>
        <taxon>Agaricomycotina</taxon>
        <taxon>Tremellomycetes</taxon>
        <taxon>Trichosporonales</taxon>
        <taxon>Trichosporonaceae</taxon>
        <taxon>Vanrija</taxon>
    </lineage>
</organism>
<dbReference type="SUPFAM" id="SSF50978">
    <property type="entry name" value="WD40 repeat-like"/>
    <property type="match status" value="1"/>
</dbReference>
<keyword evidence="6" id="KW-1185">Reference proteome</keyword>
<evidence type="ECO:0000256" key="2">
    <source>
        <dbReference type="ARBA" id="ARBA00023163"/>
    </source>
</evidence>
<feature type="compositionally biased region" description="Low complexity" evidence="4">
    <location>
        <begin position="99"/>
        <end position="115"/>
    </location>
</feature>
<reference evidence="5 6" key="1">
    <citation type="submission" date="2023-08" db="EMBL/GenBank/DDBJ databases">
        <title>Annotated Genome Sequence of Vanrija albida AlHP1.</title>
        <authorList>
            <person name="Herzog R."/>
        </authorList>
    </citation>
    <scope>NUCLEOTIDE SEQUENCE [LARGE SCALE GENOMIC DNA]</scope>
    <source>
        <strain evidence="5 6">AlHP1</strain>
    </source>
</reference>
<protein>
    <submittedName>
        <fullName evidence="5">Uncharacterized protein</fullName>
    </submittedName>
</protein>
<comment type="caution">
    <text evidence="5">The sequence shown here is derived from an EMBL/GenBank/DDBJ whole genome shotgun (WGS) entry which is preliminary data.</text>
</comment>
<evidence type="ECO:0000313" key="6">
    <source>
        <dbReference type="Proteomes" id="UP001565368"/>
    </source>
</evidence>